<dbReference type="RefSeq" id="WP_109283718.1">
    <property type="nucleotide sequence ID" value="NZ_JBFAUK010000044.1"/>
</dbReference>
<dbReference type="SMART" id="SM00968">
    <property type="entry name" value="SMC_hinge"/>
    <property type="match status" value="1"/>
</dbReference>
<feature type="coiled-coil region" evidence="6">
    <location>
        <begin position="167"/>
        <end position="201"/>
    </location>
</feature>
<dbReference type="Gene3D" id="3.40.50.300">
    <property type="entry name" value="P-loop containing nucleotide triphosphate hydrolases"/>
    <property type="match status" value="2"/>
</dbReference>
<keyword evidence="2 6" id="KW-0547">Nucleotide-binding</keyword>
<protein>
    <recommendedName>
        <fullName evidence="6">Chromosome partition protein Smc</fullName>
    </recommendedName>
</protein>
<evidence type="ECO:0000256" key="2">
    <source>
        <dbReference type="ARBA" id="ARBA00022741"/>
    </source>
</evidence>
<comment type="function">
    <text evidence="6">Required for chromosome condensation and partitioning.</text>
</comment>
<dbReference type="Gene3D" id="1.20.1060.20">
    <property type="match status" value="1"/>
</dbReference>
<keyword evidence="4 6" id="KW-0175">Coiled coil</keyword>
<evidence type="ECO:0000256" key="7">
    <source>
        <dbReference type="SAM" id="MobiDB-lite"/>
    </source>
</evidence>
<organism evidence="9 10">
    <name type="scientific">Streptomyces orinoci</name>
    <name type="common">Streptoverticillium orinoci</name>
    <dbReference type="NCBI Taxonomy" id="67339"/>
    <lineage>
        <taxon>Bacteria</taxon>
        <taxon>Bacillati</taxon>
        <taxon>Actinomycetota</taxon>
        <taxon>Actinomycetes</taxon>
        <taxon>Kitasatosporales</taxon>
        <taxon>Streptomycetaceae</taxon>
        <taxon>Streptomyces</taxon>
    </lineage>
</organism>
<comment type="domain">
    <text evidence="6">Contains large globular domains required for ATP hydrolysis at each terminus and a third globular domain forming a flexible hinge near the middle of the molecule. These domains are separated by coiled-coil structures.</text>
</comment>
<dbReference type="Pfam" id="PF02463">
    <property type="entry name" value="SMC_N"/>
    <property type="match status" value="1"/>
</dbReference>
<name>A0ABV3K762_STRON</name>
<dbReference type="Pfam" id="PF06470">
    <property type="entry name" value="SMC_hinge"/>
    <property type="match status" value="1"/>
</dbReference>
<dbReference type="HAMAP" id="MF_01894">
    <property type="entry name" value="Smc_prok"/>
    <property type="match status" value="1"/>
</dbReference>
<dbReference type="InterPro" id="IPR024704">
    <property type="entry name" value="SMC"/>
</dbReference>
<feature type="region of interest" description="Disordered" evidence="7">
    <location>
        <begin position="311"/>
        <end position="330"/>
    </location>
</feature>
<dbReference type="SUPFAM" id="SSF75553">
    <property type="entry name" value="Smc hinge domain"/>
    <property type="match status" value="1"/>
</dbReference>
<feature type="region of interest" description="Disordered" evidence="7">
    <location>
        <begin position="941"/>
        <end position="968"/>
    </location>
</feature>
<reference evidence="9 10" key="1">
    <citation type="submission" date="2024-06" db="EMBL/GenBank/DDBJ databases">
        <title>The Natural Products Discovery Center: Release of the First 8490 Sequenced Strains for Exploring Actinobacteria Biosynthetic Diversity.</title>
        <authorList>
            <person name="Kalkreuter E."/>
            <person name="Kautsar S.A."/>
            <person name="Yang D."/>
            <person name="Bader C.D."/>
            <person name="Teijaro C.N."/>
            <person name="Fluegel L."/>
            <person name="Davis C.M."/>
            <person name="Simpson J.R."/>
            <person name="Lauterbach L."/>
            <person name="Steele A.D."/>
            <person name="Gui C."/>
            <person name="Meng S."/>
            <person name="Li G."/>
            <person name="Viehrig K."/>
            <person name="Ye F."/>
            <person name="Su P."/>
            <person name="Kiefer A.F."/>
            <person name="Nichols A."/>
            <person name="Cepeda A.J."/>
            <person name="Yan W."/>
            <person name="Fan B."/>
            <person name="Jiang Y."/>
            <person name="Adhikari A."/>
            <person name="Zheng C.-J."/>
            <person name="Schuster L."/>
            <person name="Cowan T.M."/>
            <person name="Smanski M.J."/>
            <person name="Chevrette M.G."/>
            <person name="De Carvalho L.P.S."/>
            <person name="Shen B."/>
        </authorList>
    </citation>
    <scope>NUCLEOTIDE SEQUENCE [LARGE SCALE GENOMIC DNA]</scope>
    <source>
        <strain evidence="9 10">NPDC052347</strain>
    </source>
</reference>
<evidence type="ECO:0000256" key="3">
    <source>
        <dbReference type="ARBA" id="ARBA00022840"/>
    </source>
</evidence>
<dbReference type="PANTHER" id="PTHR43977">
    <property type="entry name" value="STRUCTURAL MAINTENANCE OF CHROMOSOMES PROTEIN 3"/>
    <property type="match status" value="1"/>
</dbReference>
<evidence type="ECO:0000256" key="5">
    <source>
        <dbReference type="ARBA" id="ARBA00023125"/>
    </source>
</evidence>
<gene>
    <name evidence="6 9" type="primary">smc</name>
    <name evidence="9" type="ORF">AB0L16_31870</name>
</gene>
<feature type="compositionally biased region" description="Basic and acidic residues" evidence="7">
    <location>
        <begin position="317"/>
        <end position="330"/>
    </location>
</feature>
<evidence type="ECO:0000256" key="1">
    <source>
        <dbReference type="ARBA" id="ARBA00022490"/>
    </source>
</evidence>
<sequence length="1186" mass="128678">MHLKSLTLRGFKSFASATTLRFEPGITCVVGPNGSGKSNVVDALSWVMGEQGAKSLRGGKMEDVIFAGTTGRPPLGRAEVSLTIDNSDGALPIEYAEVTITRIMFRNGGSEYQINGDTCRLLDIQELLSDSGIGREMHVIVGQGQLDSVLHADPQGRRAFIEEAAGVLKHRKRKEKALRKLDAMRANLARVQDLTDELRRQLKPLGRQAAVARRAAVIQADLRDARLRLLADDLVTLRRALQAEIADEAALRSRKEAAEAQLRAAAEQEAALEEQVAQLAPRLARAQQTWYELSRLAERVRGTVSLADARVTGARSAPEEERRGRDPEDLEREAARIREQEAELQAALEAASRALEDTAQHRAGLERRLAEEERRLRDAARASADRREQLARLQGRVSAARGRVASAEAEIGRLAAARDEARERAAAAQEEYERQRALGAGADAEDLELTERQEQAKRELAAAEEELAAAREAATGADRRRAALAARHEALALGLRRKDGTGALLTAQERLAGVLGPAAGLLTVAPGYELPVAAALGAAADAVAVRSLAAAAEALRLLKKEDAGRAVLLLAGAPRAERTVPPAGCRAAAELVGAPPELLPAVHRLLHGVVVVDSLEQAEELIAAHPALTAVTTEGDLLGAHLAQGGSAGAPSLLEVQAAVDEAAAELARLERDCAALADRQRTAAEERARRAALVEELAALRSRAEREKSRLAQDLGRLAGQARAAAGEAERAAAAAARAEEALAQAAGEAEELAERLAVAETLSEREDTGEPDTAVRDRLAADGANARQTEMEARLQVRTHEERVKALAGRADALDRAARAEREARVRAERRRARLRHEADVATAVAAGARQLLAHVEVSLERAEAERLAAEEAKAAWERELTEQRNRARELKTELDKLTDSVHRGEVLGAEKRLRIEQLEARALEEFGVEPAGLVAEYGPDLPVPPSPPAEGEELPEDPEHPRNRPVPYVRAEQERRLKAAERAYQQLGKVNPLALEEFAALEERHKFLSEQLEDLKKTRADLLQVVKDVDKRVEEVFTEAYRDTAREFEGVFSRLFPGGEGRLVLTDPEDMLATGVDVEARPPGKKVKRLSLLSGGERSLTAVALLVAIFKARPSPFYVMDEVEAALDDTNLQRLIGIMRELQESSQLIVITHQKRTMEVADALYGVSMQGDGVSKVISQRLR</sequence>
<keyword evidence="10" id="KW-1185">Reference proteome</keyword>
<comment type="subunit">
    <text evidence="6">Homodimer.</text>
</comment>
<dbReference type="EMBL" id="JBFAUK010000044">
    <property type="protein sequence ID" value="MEV5510964.1"/>
    <property type="molecule type" value="Genomic_DNA"/>
</dbReference>
<accession>A0ABV3K762</accession>
<feature type="coiled-coil region" evidence="6">
    <location>
        <begin position="653"/>
        <end position="764"/>
    </location>
</feature>
<proteinExistence type="inferred from homology"/>
<comment type="caution">
    <text evidence="9">The sequence shown here is derived from an EMBL/GenBank/DDBJ whole genome shotgun (WGS) entry which is preliminary data.</text>
</comment>
<keyword evidence="1 6" id="KW-0963">Cytoplasm</keyword>
<feature type="coiled-coil region" evidence="6">
    <location>
        <begin position="248"/>
        <end position="275"/>
    </location>
</feature>
<dbReference type="InterPro" id="IPR027417">
    <property type="entry name" value="P-loop_NTPase"/>
</dbReference>
<feature type="compositionally biased region" description="Basic and acidic residues" evidence="7">
    <location>
        <begin position="425"/>
        <end position="436"/>
    </location>
</feature>
<dbReference type="InterPro" id="IPR011890">
    <property type="entry name" value="SMC_prok"/>
</dbReference>
<keyword evidence="5 6" id="KW-0238">DNA-binding</keyword>
<evidence type="ECO:0000256" key="4">
    <source>
        <dbReference type="ARBA" id="ARBA00023054"/>
    </source>
</evidence>
<dbReference type="InterPro" id="IPR003395">
    <property type="entry name" value="RecF/RecN/SMC_N"/>
</dbReference>
<dbReference type="Proteomes" id="UP001552594">
    <property type="component" value="Unassembled WGS sequence"/>
</dbReference>
<dbReference type="InterPro" id="IPR010935">
    <property type="entry name" value="SMC_hinge"/>
</dbReference>
<dbReference type="CDD" id="cd03278">
    <property type="entry name" value="ABC_SMC_barmotin"/>
    <property type="match status" value="2"/>
</dbReference>
<dbReference type="PIRSF" id="PIRSF005719">
    <property type="entry name" value="SMC"/>
    <property type="match status" value="1"/>
</dbReference>
<dbReference type="Gene3D" id="3.30.70.1620">
    <property type="match status" value="1"/>
</dbReference>
<comment type="subcellular location">
    <subcellularLocation>
        <location evidence="6">Cytoplasm</location>
    </subcellularLocation>
</comment>
<comment type="similarity">
    <text evidence="6">Belongs to the SMC family.</text>
</comment>
<keyword evidence="3 6" id="KW-0067">ATP-binding</keyword>
<evidence type="ECO:0000259" key="8">
    <source>
        <dbReference type="SMART" id="SM00968"/>
    </source>
</evidence>
<feature type="region of interest" description="Disordered" evidence="7">
    <location>
        <begin position="425"/>
        <end position="453"/>
    </location>
</feature>
<feature type="binding site" evidence="6">
    <location>
        <begin position="32"/>
        <end position="39"/>
    </location>
    <ligand>
        <name>ATP</name>
        <dbReference type="ChEBI" id="CHEBI:30616"/>
    </ligand>
</feature>
<feature type="domain" description="SMC hinge" evidence="8">
    <location>
        <begin position="512"/>
        <end position="622"/>
    </location>
</feature>
<dbReference type="InterPro" id="IPR036277">
    <property type="entry name" value="SMC_hinge_sf"/>
</dbReference>
<feature type="coiled-coil region" evidence="6">
    <location>
        <begin position="813"/>
        <end position="903"/>
    </location>
</feature>
<evidence type="ECO:0000256" key="6">
    <source>
        <dbReference type="HAMAP-Rule" id="MF_01894"/>
    </source>
</evidence>
<dbReference type="NCBIfam" id="TIGR02168">
    <property type="entry name" value="SMC_prok_B"/>
    <property type="match status" value="1"/>
</dbReference>
<evidence type="ECO:0000313" key="9">
    <source>
        <dbReference type="EMBL" id="MEV5510964.1"/>
    </source>
</evidence>
<feature type="coiled-coil region" evidence="6">
    <location>
        <begin position="973"/>
        <end position="1035"/>
    </location>
</feature>
<evidence type="ECO:0000313" key="10">
    <source>
        <dbReference type="Proteomes" id="UP001552594"/>
    </source>
</evidence>
<dbReference type="SUPFAM" id="SSF52540">
    <property type="entry name" value="P-loop containing nucleoside triphosphate hydrolases"/>
    <property type="match status" value="1"/>
</dbReference>